<name>A0A391NWV6_9EUKA</name>
<evidence type="ECO:0000259" key="3">
    <source>
        <dbReference type="Pfam" id="PF12464"/>
    </source>
</evidence>
<comment type="similarity">
    <text evidence="1">Belongs to the transferase hexapeptide repeat family.</text>
</comment>
<evidence type="ECO:0000256" key="1">
    <source>
        <dbReference type="ARBA" id="ARBA00007274"/>
    </source>
</evidence>
<keyword evidence="5" id="KW-1185">Reference proteome</keyword>
<feature type="domain" description="Maltose/galactoside acetyltransferase" evidence="3">
    <location>
        <begin position="9"/>
        <end position="31"/>
    </location>
</feature>
<sequence>MSALSEKEKCHRGMLYDAQAPELVAERTAVKE</sequence>
<comment type="caution">
    <text evidence="4">The sequence shown here is derived from an EMBL/GenBank/DDBJ whole genome shotgun (WGS) entry which is preliminary data.</text>
</comment>
<proteinExistence type="inferred from homology"/>
<feature type="non-terminal residue" evidence="4">
    <location>
        <position position="32"/>
    </location>
</feature>
<protein>
    <recommendedName>
        <fullName evidence="3">Maltose/galactoside acetyltransferase domain-containing protein</fullName>
    </recommendedName>
</protein>
<evidence type="ECO:0000256" key="2">
    <source>
        <dbReference type="ARBA" id="ARBA00022679"/>
    </source>
</evidence>
<evidence type="ECO:0000313" key="4">
    <source>
        <dbReference type="EMBL" id="GCA63638.1"/>
    </source>
</evidence>
<gene>
    <name evidence="4" type="ORF">KIPB_011044</name>
</gene>
<reference evidence="4 5" key="1">
    <citation type="journal article" date="2018" name="PLoS ONE">
        <title>The draft genome of Kipferlia bialata reveals reductive genome evolution in fornicate parasites.</title>
        <authorList>
            <person name="Tanifuji G."/>
            <person name="Takabayashi S."/>
            <person name="Kume K."/>
            <person name="Takagi M."/>
            <person name="Nakayama T."/>
            <person name="Kamikawa R."/>
            <person name="Inagaki Y."/>
            <person name="Hashimoto T."/>
        </authorList>
    </citation>
    <scope>NUCLEOTIDE SEQUENCE [LARGE SCALE GENOMIC DNA]</scope>
    <source>
        <strain evidence="4">NY0173</strain>
    </source>
</reference>
<dbReference type="GO" id="GO:0016407">
    <property type="term" value="F:acetyltransferase activity"/>
    <property type="evidence" value="ECO:0007669"/>
    <property type="project" value="InterPro"/>
</dbReference>
<dbReference type="EMBL" id="BDIP01004331">
    <property type="protein sequence ID" value="GCA63638.1"/>
    <property type="molecule type" value="Genomic_DNA"/>
</dbReference>
<keyword evidence="2" id="KW-0808">Transferase</keyword>
<dbReference type="Proteomes" id="UP000265618">
    <property type="component" value="Unassembled WGS sequence"/>
</dbReference>
<organism evidence="4 5">
    <name type="scientific">Kipferlia bialata</name>
    <dbReference type="NCBI Taxonomy" id="797122"/>
    <lineage>
        <taxon>Eukaryota</taxon>
        <taxon>Metamonada</taxon>
        <taxon>Carpediemonas-like organisms</taxon>
        <taxon>Kipferlia</taxon>
    </lineage>
</organism>
<evidence type="ECO:0000313" key="5">
    <source>
        <dbReference type="Proteomes" id="UP000265618"/>
    </source>
</evidence>
<dbReference type="Pfam" id="PF12464">
    <property type="entry name" value="Mac"/>
    <property type="match status" value="1"/>
</dbReference>
<accession>A0A391NWV6</accession>
<dbReference type="AlphaFoldDB" id="A0A391NWV6"/>
<dbReference type="InterPro" id="IPR024688">
    <property type="entry name" value="Mac_dom"/>
</dbReference>